<dbReference type="EMBL" id="HBUF01226142">
    <property type="protein sequence ID" value="CAG6671457.1"/>
    <property type="molecule type" value="Transcribed_RNA"/>
</dbReference>
<organism evidence="1">
    <name type="scientific">Cacopsylla melanoneura</name>
    <dbReference type="NCBI Taxonomy" id="428564"/>
    <lineage>
        <taxon>Eukaryota</taxon>
        <taxon>Metazoa</taxon>
        <taxon>Ecdysozoa</taxon>
        <taxon>Arthropoda</taxon>
        <taxon>Hexapoda</taxon>
        <taxon>Insecta</taxon>
        <taxon>Pterygota</taxon>
        <taxon>Neoptera</taxon>
        <taxon>Paraneoptera</taxon>
        <taxon>Hemiptera</taxon>
        <taxon>Sternorrhyncha</taxon>
        <taxon>Psylloidea</taxon>
        <taxon>Psyllidae</taxon>
        <taxon>Psyllinae</taxon>
        <taxon>Cacopsylla</taxon>
    </lineage>
</organism>
<proteinExistence type="predicted"/>
<dbReference type="AlphaFoldDB" id="A0A8D8SKQ8"/>
<reference evidence="1" key="1">
    <citation type="submission" date="2021-05" db="EMBL/GenBank/DDBJ databases">
        <authorList>
            <person name="Alioto T."/>
            <person name="Alioto T."/>
            <person name="Gomez Garrido J."/>
        </authorList>
    </citation>
    <scope>NUCLEOTIDE SEQUENCE</scope>
</reference>
<evidence type="ECO:0000313" key="1">
    <source>
        <dbReference type="EMBL" id="CAG6671453.1"/>
    </source>
</evidence>
<name>A0A8D8SKQ8_9HEMI</name>
<sequence length="105" mass="11925">MLIVTETRRMNRIMVGSGLTMTVTSRPELVIRASMIIQTLRNIAKTGRVEKIGAVPMRRIQAMTKVQAMTVQDMKGSMRISLMITNMPMTTRRKVFITIRTSIII</sequence>
<protein>
    <submittedName>
        <fullName evidence="1">Uncharacterized protein</fullName>
    </submittedName>
</protein>
<dbReference type="EMBL" id="HBUF01226140">
    <property type="protein sequence ID" value="CAG6671453.1"/>
    <property type="molecule type" value="Transcribed_RNA"/>
</dbReference>
<accession>A0A8D8SKQ8</accession>
<dbReference type="EMBL" id="HBUF01226141">
    <property type="protein sequence ID" value="CAG6671455.1"/>
    <property type="molecule type" value="Transcribed_RNA"/>
</dbReference>